<dbReference type="AlphaFoldDB" id="A0A267MNP5"/>
<feature type="transmembrane region" description="Helical" evidence="1">
    <location>
        <begin position="267"/>
        <end position="285"/>
    </location>
</feature>
<organism evidence="3 4">
    <name type="scientific">Anaeromicrobium sediminis</name>
    <dbReference type="NCBI Taxonomy" id="1478221"/>
    <lineage>
        <taxon>Bacteria</taxon>
        <taxon>Bacillati</taxon>
        <taxon>Bacillota</taxon>
        <taxon>Clostridia</taxon>
        <taxon>Peptostreptococcales</taxon>
        <taxon>Thermotaleaceae</taxon>
        <taxon>Anaeromicrobium</taxon>
    </lineage>
</organism>
<feature type="transmembrane region" description="Helical" evidence="1">
    <location>
        <begin position="171"/>
        <end position="188"/>
    </location>
</feature>
<keyword evidence="1" id="KW-1133">Transmembrane helix</keyword>
<dbReference type="Pfam" id="PF07670">
    <property type="entry name" value="Gate"/>
    <property type="match status" value="1"/>
</dbReference>
<feature type="transmembrane region" description="Helical" evidence="1">
    <location>
        <begin position="37"/>
        <end position="56"/>
    </location>
</feature>
<evidence type="ECO:0000256" key="1">
    <source>
        <dbReference type="SAM" id="Phobius"/>
    </source>
</evidence>
<reference evidence="3 4" key="1">
    <citation type="submission" date="2017-06" db="EMBL/GenBank/DDBJ databases">
        <title>Draft genome sequence of anaerobic fermentative bacterium Anaeromicrobium sediminis DY2726D isolated from West Pacific Ocean sediments.</title>
        <authorList>
            <person name="Zeng X."/>
        </authorList>
    </citation>
    <scope>NUCLEOTIDE SEQUENCE [LARGE SCALE GENOMIC DNA]</scope>
    <source>
        <strain evidence="3 4">DY2726D</strain>
    </source>
</reference>
<evidence type="ECO:0000259" key="2">
    <source>
        <dbReference type="Pfam" id="PF07670"/>
    </source>
</evidence>
<sequence>MAITTKVNIENLDLSDPNNLDKIQLDKSSYSKGLTKSIIFTSIAVAVFFMPVTIGGKSDVLFGFIYNFFKNLLGNFGLWLITGVIVANSVVSFYGKFMAKKDSFLYEYYGHDSILHPFFYLLGAVYAVIYTLHVSFEQFTGPDIIVGGSTGGTVIPAIVVGVAWIIQVGAFFMPFLLSYGGIDFIGSILEPFMRPVFRVPGKSAVDAIASFVSSSSMAVIITSKLYRTNTYTKREATIIATCFSAVSVGFAMLVVKTAGLGEHFIKVYFSSFFIAFVITFFMVRIPPLSKKEDIYHNGRIQTEEDRVGEAKFEKGIFKRGIDRAAKRAYTANSIFSEIKSSLIDGYSVMPKVLSLLSAVGITGLIVAEYTPFFRIIGKVFVPLLVLLKVPNAAEIAPSVPVGIAEMFLPVLLIADKVDVLDIGARYFVTAVSMVQIIFFSETIVVMIATRLPVKLWELVVCFLQRTLIAIPLVALAMHILF</sequence>
<evidence type="ECO:0000313" key="4">
    <source>
        <dbReference type="Proteomes" id="UP000216024"/>
    </source>
</evidence>
<gene>
    <name evidence="3" type="ORF">CCE28_06035</name>
</gene>
<feature type="domain" description="Nucleoside transporter/FeoB GTPase Gate" evidence="2">
    <location>
        <begin position="161"/>
        <end position="259"/>
    </location>
</feature>
<feature type="transmembrane region" description="Helical" evidence="1">
    <location>
        <begin position="114"/>
        <end position="132"/>
    </location>
</feature>
<dbReference type="EMBL" id="NIBG01000003">
    <property type="protein sequence ID" value="PAB60453.1"/>
    <property type="molecule type" value="Genomic_DNA"/>
</dbReference>
<dbReference type="RefSeq" id="WP_095131977.1">
    <property type="nucleotide sequence ID" value="NZ_NIBG01000003.1"/>
</dbReference>
<feature type="transmembrane region" description="Helical" evidence="1">
    <location>
        <begin position="144"/>
        <end position="166"/>
    </location>
</feature>
<keyword evidence="4" id="KW-1185">Reference proteome</keyword>
<feature type="transmembrane region" description="Helical" evidence="1">
    <location>
        <begin position="426"/>
        <end position="449"/>
    </location>
</feature>
<feature type="transmembrane region" description="Helical" evidence="1">
    <location>
        <begin position="208"/>
        <end position="226"/>
    </location>
</feature>
<feature type="transmembrane region" description="Helical" evidence="1">
    <location>
        <begin position="76"/>
        <end position="94"/>
    </location>
</feature>
<accession>A0A267MNP5</accession>
<name>A0A267MNP5_9FIRM</name>
<comment type="caution">
    <text evidence="3">The sequence shown here is derived from an EMBL/GenBank/DDBJ whole genome shotgun (WGS) entry which is preliminary data.</text>
</comment>
<protein>
    <submittedName>
        <fullName evidence="3">Transporter</fullName>
    </submittedName>
</protein>
<feature type="transmembrane region" description="Helical" evidence="1">
    <location>
        <begin position="352"/>
        <end position="375"/>
    </location>
</feature>
<proteinExistence type="predicted"/>
<feature type="transmembrane region" description="Helical" evidence="1">
    <location>
        <begin position="395"/>
        <end position="414"/>
    </location>
</feature>
<dbReference type="OrthoDB" id="1633380at2"/>
<keyword evidence="1" id="KW-0812">Transmembrane</keyword>
<dbReference type="InterPro" id="IPR011642">
    <property type="entry name" value="Gate_dom"/>
</dbReference>
<evidence type="ECO:0000313" key="3">
    <source>
        <dbReference type="EMBL" id="PAB60453.1"/>
    </source>
</evidence>
<keyword evidence="1" id="KW-0472">Membrane</keyword>
<dbReference type="Proteomes" id="UP000216024">
    <property type="component" value="Unassembled WGS sequence"/>
</dbReference>
<feature type="transmembrane region" description="Helical" evidence="1">
    <location>
        <begin position="455"/>
        <end position="480"/>
    </location>
</feature>
<feature type="transmembrane region" description="Helical" evidence="1">
    <location>
        <begin position="238"/>
        <end position="255"/>
    </location>
</feature>